<accession>A0A9Q3JY66</accession>
<reference evidence="2" key="1">
    <citation type="submission" date="2021-03" db="EMBL/GenBank/DDBJ databases">
        <title>Draft genome sequence of rust myrtle Austropuccinia psidii MF-1, a brazilian biotype.</title>
        <authorList>
            <person name="Quecine M.C."/>
            <person name="Pachon D.M.R."/>
            <person name="Bonatelli M.L."/>
            <person name="Correr F.H."/>
            <person name="Franceschini L.M."/>
            <person name="Leite T.F."/>
            <person name="Margarido G.R.A."/>
            <person name="Almeida C.A."/>
            <person name="Ferrarezi J.A."/>
            <person name="Labate C.A."/>
        </authorList>
    </citation>
    <scope>NUCLEOTIDE SEQUENCE</scope>
    <source>
        <strain evidence="2">MF-1</strain>
    </source>
</reference>
<evidence type="ECO:0000256" key="1">
    <source>
        <dbReference type="SAM" id="MobiDB-lite"/>
    </source>
</evidence>
<dbReference type="EMBL" id="AVOT02084997">
    <property type="protein sequence ID" value="MBW0569769.1"/>
    <property type="molecule type" value="Genomic_DNA"/>
</dbReference>
<feature type="region of interest" description="Disordered" evidence="1">
    <location>
        <begin position="24"/>
        <end position="73"/>
    </location>
</feature>
<evidence type="ECO:0000313" key="3">
    <source>
        <dbReference type="Proteomes" id="UP000765509"/>
    </source>
</evidence>
<feature type="compositionally biased region" description="Basic and acidic residues" evidence="1">
    <location>
        <begin position="48"/>
        <end position="62"/>
    </location>
</feature>
<name>A0A9Q3JY66_9BASI</name>
<dbReference type="AlphaFoldDB" id="A0A9Q3JY66"/>
<gene>
    <name evidence="2" type="ORF">O181_109484</name>
</gene>
<sequence length="114" mass="12700">MKEEEFFRRGCMKCMRSRLFHGLLGGYPGNPQGPKGRLGEDEDEEGENSVKDEDSMETEVKAPLKGSPEAPEAPNIAIYNKPIVSQAEPNLLKIIKKMTQLIGQLTQVVSPRED</sequence>
<proteinExistence type="predicted"/>
<protein>
    <submittedName>
        <fullName evidence="2">Uncharacterized protein</fullName>
    </submittedName>
</protein>
<comment type="caution">
    <text evidence="2">The sequence shown here is derived from an EMBL/GenBank/DDBJ whole genome shotgun (WGS) entry which is preliminary data.</text>
</comment>
<keyword evidence="3" id="KW-1185">Reference proteome</keyword>
<evidence type="ECO:0000313" key="2">
    <source>
        <dbReference type="EMBL" id="MBW0569769.1"/>
    </source>
</evidence>
<dbReference type="Proteomes" id="UP000765509">
    <property type="component" value="Unassembled WGS sequence"/>
</dbReference>
<organism evidence="2 3">
    <name type="scientific">Austropuccinia psidii MF-1</name>
    <dbReference type="NCBI Taxonomy" id="1389203"/>
    <lineage>
        <taxon>Eukaryota</taxon>
        <taxon>Fungi</taxon>
        <taxon>Dikarya</taxon>
        <taxon>Basidiomycota</taxon>
        <taxon>Pucciniomycotina</taxon>
        <taxon>Pucciniomycetes</taxon>
        <taxon>Pucciniales</taxon>
        <taxon>Sphaerophragmiaceae</taxon>
        <taxon>Austropuccinia</taxon>
    </lineage>
</organism>